<dbReference type="GO" id="GO:1902093">
    <property type="term" value="P:positive regulation of flagellated sperm motility"/>
    <property type="evidence" value="ECO:0007669"/>
    <property type="project" value="TreeGrafter"/>
</dbReference>
<evidence type="ECO:0000256" key="1">
    <source>
        <dbReference type="ARBA" id="ARBA00004651"/>
    </source>
</evidence>
<evidence type="ECO:0000259" key="12">
    <source>
        <dbReference type="PROSITE" id="PS50262"/>
    </source>
</evidence>
<evidence type="ECO:0000256" key="11">
    <source>
        <dbReference type="SAM" id="Phobius"/>
    </source>
</evidence>
<dbReference type="PRINTS" id="PR00244">
    <property type="entry name" value="NEUROKININR"/>
</dbReference>
<feature type="transmembrane region" description="Helical" evidence="11">
    <location>
        <begin position="38"/>
        <end position="60"/>
    </location>
</feature>
<evidence type="ECO:0000313" key="14">
    <source>
        <dbReference type="Proteomes" id="UP000424527"/>
    </source>
</evidence>
<dbReference type="PANTHER" id="PTHR46925:SF4">
    <property type="entry name" value="SUBSTANCE-P RECEPTOR"/>
    <property type="match status" value="1"/>
</dbReference>
<evidence type="ECO:0000256" key="7">
    <source>
        <dbReference type="ARBA" id="ARBA00023139"/>
    </source>
</evidence>
<comment type="subcellular location">
    <subcellularLocation>
        <location evidence="1">Cell membrane</location>
        <topology evidence="1">Multi-pass membrane protein</topology>
    </subcellularLocation>
</comment>
<dbReference type="Gene3D" id="1.20.1070.10">
    <property type="entry name" value="Rhodopsin 7-helix transmembrane proteins"/>
    <property type="match status" value="1"/>
</dbReference>
<keyword evidence="2" id="KW-1003">Cell membrane</keyword>
<dbReference type="InterPro" id="IPR000276">
    <property type="entry name" value="GPCR_Rhodpsn"/>
</dbReference>
<keyword evidence="6 11" id="KW-0472">Membrane</keyword>
<evidence type="ECO:0000256" key="2">
    <source>
        <dbReference type="ARBA" id="ARBA00022475"/>
    </source>
</evidence>
<keyword evidence="7" id="KW-0449">Lipoprotein</keyword>
<accession>A0A6G0IJR2</accession>
<feature type="compositionally biased region" description="Polar residues" evidence="10">
    <location>
        <begin position="156"/>
        <end position="183"/>
    </location>
</feature>
<keyword evidence="8 13" id="KW-0675">Receptor</keyword>
<sequence>MMIVVVCTFATCWLPYHVYFLLHQFFPDMFEERFIQQVYLAIMWLAMSSTMYNPIIYCCLNDRFRAGFKQAFRWCPCVPRSSYEGLELKSTRYFQTQTSVYKASRMETTVSTVLQVGDNMEQPKVKAIAGPGPDGVVVGHSSSLDLTSNGSSSRSISKTVSETSSFYSSNNLQEQTSNTAETE</sequence>
<reference evidence="13 14" key="1">
    <citation type="submission" date="2019-07" db="EMBL/GenBank/DDBJ databases">
        <title>Chromosome genome assembly for large yellow croaker.</title>
        <authorList>
            <person name="Xiao S."/>
        </authorList>
    </citation>
    <scope>NUCLEOTIDE SEQUENCE [LARGE SCALE GENOMIC DNA]</scope>
    <source>
        <strain evidence="13">JMULYC20181020</strain>
        <tissue evidence="13">Muscle</tissue>
    </source>
</reference>
<dbReference type="PANTHER" id="PTHR46925">
    <property type="entry name" value="G-PROTEIN COUPLED RECEPTOR TKR-1-RELATED"/>
    <property type="match status" value="1"/>
</dbReference>
<gene>
    <name evidence="13" type="ORF">D5F01_LYC08884</name>
</gene>
<dbReference type="AlphaFoldDB" id="A0A6G0IJR2"/>
<dbReference type="InterPro" id="IPR017452">
    <property type="entry name" value="GPCR_Rhodpsn_7TM"/>
</dbReference>
<keyword evidence="4 11" id="KW-1133">Transmembrane helix</keyword>
<dbReference type="GO" id="GO:0005886">
    <property type="term" value="C:plasma membrane"/>
    <property type="evidence" value="ECO:0007669"/>
    <property type="project" value="UniProtKB-SubCell"/>
</dbReference>
<keyword evidence="9" id="KW-0807">Transducer</keyword>
<evidence type="ECO:0000256" key="8">
    <source>
        <dbReference type="ARBA" id="ARBA00023170"/>
    </source>
</evidence>
<evidence type="ECO:0000256" key="9">
    <source>
        <dbReference type="ARBA" id="ARBA00023224"/>
    </source>
</evidence>
<evidence type="ECO:0000313" key="13">
    <source>
        <dbReference type="EMBL" id="KAE8291533.1"/>
    </source>
</evidence>
<comment type="caution">
    <text evidence="13">The sequence shown here is derived from an EMBL/GenBank/DDBJ whole genome shotgun (WGS) entry which is preliminary data.</text>
</comment>
<keyword evidence="5" id="KW-0297">G-protein coupled receptor</keyword>
<feature type="region of interest" description="Disordered" evidence="10">
    <location>
        <begin position="140"/>
        <end position="183"/>
    </location>
</feature>
<evidence type="ECO:0000256" key="4">
    <source>
        <dbReference type="ARBA" id="ARBA00022989"/>
    </source>
</evidence>
<organism evidence="13 14">
    <name type="scientific">Larimichthys crocea</name>
    <name type="common">Large yellow croaker</name>
    <name type="synonym">Pseudosciaena crocea</name>
    <dbReference type="NCBI Taxonomy" id="215358"/>
    <lineage>
        <taxon>Eukaryota</taxon>
        <taxon>Metazoa</taxon>
        <taxon>Chordata</taxon>
        <taxon>Craniata</taxon>
        <taxon>Vertebrata</taxon>
        <taxon>Euteleostomi</taxon>
        <taxon>Actinopterygii</taxon>
        <taxon>Neopterygii</taxon>
        <taxon>Teleostei</taxon>
        <taxon>Neoteleostei</taxon>
        <taxon>Acanthomorphata</taxon>
        <taxon>Eupercaria</taxon>
        <taxon>Sciaenidae</taxon>
        <taxon>Larimichthys</taxon>
    </lineage>
</organism>
<keyword evidence="7" id="KW-0564">Palmitate</keyword>
<proteinExistence type="predicted"/>
<name>A0A6G0IJR2_LARCR</name>
<feature type="compositionally biased region" description="Low complexity" evidence="10">
    <location>
        <begin position="141"/>
        <end position="155"/>
    </location>
</feature>
<evidence type="ECO:0000256" key="5">
    <source>
        <dbReference type="ARBA" id="ARBA00023040"/>
    </source>
</evidence>
<dbReference type="GO" id="GO:0097225">
    <property type="term" value="C:sperm midpiece"/>
    <property type="evidence" value="ECO:0007669"/>
    <property type="project" value="TreeGrafter"/>
</dbReference>
<evidence type="ECO:0000256" key="6">
    <source>
        <dbReference type="ARBA" id="ARBA00023136"/>
    </source>
</evidence>
<evidence type="ECO:0000256" key="10">
    <source>
        <dbReference type="SAM" id="MobiDB-lite"/>
    </source>
</evidence>
<dbReference type="PROSITE" id="PS50262">
    <property type="entry name" value="G_PROTEIN_RECEP_F1_2"/>
    <property type="match status" value="1"/>
</dbReference>
<dbReference type="SUPFAM" id="SSF81321">
    <property type="entry name" value="Family A G protein-coupled receptor-like"/>
    <property type="match status" value="1"/>
</dbReference>
<dbReference type="Proteomes" id="UP000424527">
    <property type="component" value="Unassembled WGS sequence"/>
</dbReference>
<keyword evidence="3 11" id="KW-0812">Transmembrane</keyword>
<dbReference type="GO" id="GO:0016496">
    <property type="term" value="F:substance P receptor activity"/>
    <property type="evidence" value="ECO:0007669"/>
    <property type="project" value="TreeGrafter"/>
</dbReference>
<keyword evidence="14" id="KW-1185">Reference proteome</keyword>
<dbReference type="EMBL" id="REGW02000009">
    <property type="protein sequence ID" value="KAE8291533.1"/>
    <property type="molecule type" value="Genomic_DNA"/>
</dbReference>
<feature type="domain" description="G-protein coupled receptors family 1 profile" evidence="12">
    <location>
        <begin position="1"/>
        <end position="57"/>
    </location>
</feature>
<dbReference type="InterPro" id="IPR001681">
    <property type="entry name" value="Neurokn_rcpt"/>
</dbReference>
<evidence type="ECO:0000256" key="3">
    <source>
        <dbReference type="ARBA" id="ARBA00022692"/>
    </source>
</evidence>
<protein>
    <submittedName>
        <fullName evidence="13">Substance-P receptor</fullName>
    </submittedName>
</protein>
<dbReference type="Pfam" id="PF00001">
    <property type="entry name" value="7tm_1"/>
    <property type="match status" value="1"/>
</dbReference>